<evidence type="ECO:0000259" key="2">
    <source>
        <dbReference type="Pfam" id="PF00266"/>
    </source>
</evidence>
<organism evidence="3 4">
    <name type="scientific">Rhypophila decipiens</name>
    <dbReference type="NCBI Taxonomy" id="261697"/>
    <lineage>
        <taxon>Eukaryota</taxon>
        <taxon>Fungi</taxon>
        <taxon>Dikarya</taxon>
        <taxon>Ascomycota</taxon>
        <taxon>Pezizomycotina</taxon>
        <taxon>Sordariomycetes</taxon>
        <taxon>Sordariomycetidae</taxon>
        <taxon>Sordariales</taxon>
        <taxon>Naviculisporaceae</taxon>
        <taxon>Rhypophila</taxon>
    </lineage>
</organism>
<dbReference type="InterPro" id="IPR015424">
    <property type="entry name" value="PyrdxlP-dep_Trfase"/>
</dbReference>
<dbReference type="EMBL" id="MU858346">
    <property type="protein sequence ID" value="KAK4206835.1"/>
    <property type="molecule type" value="Genomic_DNA"/>
</dbReference>
<dbReference type="PANTHER" id="PTHR14237:SF19">
    <property type="entry name" value="MITOCHONDRIAL AMIDOXIME REDUCING COMPONENT 1"/>
    <property type="match status" value="1"/>
</dbReference>
<reference evidence="3" key="2">
    <citation type="submission" date="2023-05" db="EMBL/GenBank/DDBJ databases">
        <authorList>
            <consortium name="Lawrence Berkeley National Laboratory"/>
            <person name="Steindorff A."/>
            <person name="Hensen N."/>
            <person name="Bonometti L."/>
            <person name="Westerberg I."/>
            <person name="Brannstrom I.O."/>
            <person name="Guillou S."/>
            <person name="Cros-Aarteil S."/>
            <person name="Calhoun S."/>
            <person name="Haridas S."/>
            <person name="Kuo A."/>
            <person name="Mondo S."/>
            <person name="Pangilinan J."/>
            <person name="Riley R."/>
            <person name="Labutti K."/>
            <person name="Andreopoulos B."/>
            <person name="Lipzen A."/>
            <person name="Chen C."/>
            <person name="Yanf M."/>
            <person name="Daum C."/>
            <person name="Ng V."/>
            <person name="Clum A."/>
            <person name="Ohm R."/>
            <person name="Martin F."/>
            <person name="Silar P."/>
            <person name="Natvig D."/>
            <person name="Lalanne C."/>
            <person name="Gautier V."/>
            <person name="Ament-Velasquez S.L."/>
            <person name="Kruys A."/>
            <person name="Hutchinson M.I."/>
            <person name="Powell A.J."/>
            <person name="Barry K."/>
            <person name="Miller A.N."/>
            <person name="Grigoriev I.V."/>
            <person name="Debuchy R."/>
            <person name="Gladieux P."/>
            <person name="Thoren M.H."/>
            <person name="Johannesson H."/>
        </authorList>
    </citation>
    <scope>NUCLEOTIDE SEQUENCE</scope>
    <source>
        <strain evidence="3">PSN293</strain>
    </source>
</reference>
<feature type="domain" description="Aminotransferase class V" evidence="2">
    <location>
        <begin position="35"/>
        <end position="154"/>
    </location>
</feature>
<dbReference type="AlphaFoldDB" id="A0AAN6XUJ0"/>
<evidence type="ECO:0000313" key="4">
    <source>
        <dbReference type="Proteomes" id="UP001301769"/>
    </source>
</evidence>
<reference evidence="3" key="1">
    <citation type="journal article" date="2023" name="Mol. Phylogenet. Evol.">
        <title>Genome-scale phylogeny and comparative genomics of the fungal order Sordariales.</title>
        <authorList>
            <person name="Hensen N."/>
            <person name="Bonometti L."/>
            <person name="Westerberg I."/>
            <person name="Brannstrom I.O."/>
            <person name="Guillou S."/>
            <person name="Cros-Aarteil S."/>
            <person name="Calhoun S."/>
            <person name="Haridas S."/>
            <person name="Kuo A."/>
            <person name="Mondo S."/>
            <person name="Pangilinan J."/>
            <person name="Riley R."/>
            <person name="LaButti K."/>
            <person name="Andreopoulos B."/>
            <person name="Lipzen A."/>
            <person name="Chen C."/>
            <person name="Yan M."/>
            <person name="Daum C."/>
            <person name="Ng V."/>
            <person name="Clum A."/>
            <person name="Steindorff A."/>
            <person name="Ohm R.A."/>
            <person name="Martin F."/>
            <person name="Silar P."/>
            <person name="Natvig D.O."/>
            <person name="Lalanne C."/>
            <person name="Gautier V."/>
            <person name="Ament-Velasquez S.L."/>
            <person name="Kruys A."/>
            <person name="Hutchinson M.I."/>
            <person name="Powell A.J."/>
            <person name="Barry K."/>
            <person name="Miller A.N."/>
            <person name="Grigoriev I.V."/>
            <person name="Debuchy R."/>
            <person name="Gladieux P."/>
            <person name="Hiltunen Thoren M."/>
            <person name="Johannesson H."/>
        </authorList>
    </citation>
    <scope>NUCLEOTIDE SEQUENCE</scope>
    <source>
        <strain evidence="3">PSN293</strain>
    </source>
</reference>
<dbReference type="InterPro" id="IPR015421">
    <property type="entry name" value="PyrdxlP-dep_Trfase_major"/>
</dbReference>
<dbReference type="Proteomes" id="UP001301769">
    <property type="component" value="Unassembled WGS sequence"/>
</dbReference>
<dbReference type="Gene3D" id="3.40.640.10">
    <property type="entry name" value="Type I PLP-dependent aspartate aminotransferase-like (Major domain)"/>
    <property type="match status" value="2"/>
</dbReference>
<accession>A0AAN6XUJ0</accession>
<feature type="domain" description="Aminotransferase class V" evidence="2">
    <location>
        <begin position="260"/>
        <end position="565"/>
    </location>
</feature>
<dbReference type="Pfam" id="PF00266">
    <property type="entry name" value="Aminotran_5"/>
    <property type="match status" value="2"/>
</dbReference>
<sequence>MVGIEDTYPEYALTAQLDELRATEYSYLDEQSHVYLDFTGSGLASKSQHQSHNERVANTLYGNPHSVNPTSGVATEAIEKTRARILAHVNASPDEYVVIFTANATAAARLVAESYPFTAKTKLVLTADNHNSINGIREFAKAKGTKTTYVPLTTPDLGVDEAALRAVLSSPKKRSQIRDRLPKIKSWLSSLLTPCLGQRRKRLQPASTDEPSHHLPEARSPSPASSTTTLKPTRNIDLEKTIITTYSPPLDHQVPPASSRKAGLFAYPAQSNFSGVRHPLSYIPLAQKQGYHVLLDTAAYLPTSPLDLSPTSPYKPDFCIISFYKLFGTPTGVGALVARRDSLTTLLALNRPWFSGGTITAVTVSTPWHNPTHSPQSIHEAFEDGTLNFLSIPDISVGLDFLTQKITLPILDIRIKCLTAWFLDRLTSLSHSNGAPMAVIYGPTNTLQAAQVVSSRGGTITFNLVTPTGQIIDERIIDMDSARHGISLRTGCFCNPGAGEAAFALAPQKIRKLVSTATTTGNTVSGVGGEKRLGMDDYIRLVGMQSGGAVRVSFGAASNTADVDRFFDFVEGTYRDWDAADRTKKLKPRGRW</sequence>
<evidence type="ECO:0000313" key="3">
    <source>
        <dbReference type="EMBL" id="KAK4206835.1"/>
    </source>
</evidence>
<name>A0AAN6XUJ0_9PEZI</name>
<feature type="compositionally biased region" description="Low complexity" evidence="1">
    <location>
        <begin position="218"/>
        <end position="233"/>
    </location>
</feature>
<dbReference type="InterPro" id="IPR000192">
    <property type="entry name" value="Aminotrans_V_dom"/>
</dbReference>
<dbReference type="SUPFAM" id="SSF53383">
    <property type="entry name" value="PLP-dependent transferases"/>
    <property type="match status" value="2"/>
</dbReference>
<proteinExistence type="predicted"/>
<gene>
    <name evidence="3" type="ORF">QBC37DRAFT_434357</name>
</gene>
<dbReference type="Gene3D" id="3.90.1150.10">
    <property type="entry name" value="Aspartate Aminotransferase, domain 1"/>
    <property type="match status" value="1"/>
</dbReference>
<protein>
    <submittedName>
        <fullName evidence="3">Molybdenum cofactor sulfurase</fullName>
    </submittedName>
</protein>
<feature type="region of interest" description="Disordered" evidence="1">
    <location>
        <begin position="201"/>
        <end position="233"/>
    </location>
</feature>
<keyword evidence="4" id="KW-1185">Reference proteome</keyword>
<dbReference type="PANTHER" id="PTHR14237">
    <property type="entry name" value="MOLYBDOPTERIN COFACTOR SULFURASE MOSC"/>
    <property type="match status" value="1"/>
</dbReference>
<evidence type="ECO:0000256" key="1">
    <source>
        <dbReference type="SAM" id="MobiDB-lite"/>
    </source>
</evidence>
<comment type="caution">
    <text evidence="3">The sequence shown here is derived from an EMBL/GenBank/DDBJ whole genome shotgun (WGS) entry which is preliminary data.</text>
</comment>
<dbReference type="InterPro" id="IPR015422">
    <property type="entry name" value="PyrdxlP-dep_Trfase_small"/>
</dbReference>